<accession>A0A3S5BAR4</accession>
<dbReference type="EMBL" id="CAAALY010034835">
    <property type="protein sequence ID" value="VEL17922.1"/>
    <property type="molecule type" value="Genomic_DNA"/>
</dbReference>
<keyword evidence="3" id="KW-1185">Reference proteome</keyword>
<sequence length="73" mass="8157">MLLLWGLRVAASHLFANAHPNPSDGSKTKLLLCCLSSRLSRCGANSVFCSHIIRNTPRSRNTQHPQNSHQLHR</sequence>
<evidence type="ECO:0000313" key="2">
    <source>
        <dbReference type="EMBL" id="VEL17922.1"/>
    </source>
</evidence>
<keyword evidence="1" id="KW-0732">Signal</keyword>
<dbReference type="AlphaFoldDB" id="A0A3S5BAR4"/>
<evidence type="ECO:0000256" key="1">
    <source>
        <dbReference type="SAM" id="SignalP"/>
    </source>
</evidence>
<name>A0A3S5BAR4_9PLAT</name>
<reference evidence="2" key="1">
    <citation type="submission" date="2018-11" db="EMBL/GenBank/DDBJ databases">
        <authorList>
            <consortium name="Pathogen Informatics"/>
        </authorList>
    </citation>
    <scope>NUCLEOTIDE SEQUENCE</scope>
</reference>
<proteinExistence type="predicted"/>
<comment type="caution">
    <text evidence="2">The sequence shown here is derived from an EMBL/GenBank/DDBJ whole genome shotgun (WGS) entry which is preliminary data.</text>
</comment>
<gene>
    <name evidence="2" type="ORF">PXEA_LOCUS11362</name>
</gene>
<feature type="signal peptide" evidence="1">
    <location>
        <begin position="1"/>
        <end position="18"/>
    </location>
</feature>
<feature type="chain" id="PRO_5018541730" description="Secreted protein" evidence="1">
    <location>
        <begin position="19"/>
        <end position="73"/>
    </location>
</feature>
<organism evidence="2 3">
    <name type="scientific">Protopolystoma xenopodis</name>
    <dbReference type="NCBI Taxonomy" id="117903"/>
    <lineage>
        <taxon>Eukaryota</taxon>
        <taxon>Metazoa</taxon>
        <taxon>Spiralia</taxon>
        <taxon>Lophotrochozoa</taxon>
        <taxon>Platyhelminthes</taxon>
        <taxon>Monogenea</taxon>
        <taxon>Polyopisthocotylea</taxon>
        <taxon>Polystomatidea</taxon>
        <taxon>Polystomatidae</taxon>
        <taxon>Protopolystoma</taxon>
    </lineage>
</organism>
<dbReference type="Proteomes" id="UP000784294">
    <property type="component" value="Unassembled WGS sequence"/>
</dbReference>
<evidence type="ECO:0008006" key="4">
    <source>
        <dbReference type="Google" id="ProtNLM"/>
    </source>
</evidence>
<protein>
    <recommendedName>
        <fullName evidence="4">Secreted protein</fullName>
    </recommendedName>
</protein>
<evidence type="ECO:0000313" key="3">
    <source>
        <dbReference type="Proteomes" id="UP000784294"/>
    </source>
</evidence>